<dbReference type="Proteomes" id="UP000504607">
    <property type="component" value="Chromosome 4"/>
</dbReference>
<keyword evidence="1" id="KW-1185">Reference proteome</keyword>
<dbReference type="AlphaFoldDB" id="A0A6I9R419"/>
<dbReference type="RefSeq" id="XP_010920193.1">
    <property type="nucleotide sequence ID" value="XM_010921891.1"/>
</dbReference>
<protein>
    <submittedName>
        <fullName evidence="2">Uncharacterized protein LOC105044094</fullName>
    </submittedName>
</protein>
<proteinExistence type="predicted"/>
<dbReference type="PANTHER" id="PTHR33103:SF27">
    <property type="entry name" value="OS04G0594700 PROTEIN"/>
    <property type="match status" value="1"/>
</dbReference>
<dbReference type="InterPro" id="IPR007750">
    <property type="entry name" value="DUF674"/>
</dbReference>
<dbReference type="Pfam" id="PF05056">
    <property type="entry name" value="DUF674"/>
    <property type="match status" value="1"/>
</dbReference>
<dbReference type="OrthoDB" id="1277335at2759"/>
<dbReference type="PANTHER" id="PTHR33103">
    <property type="entry name" value="OS01G0153900 PROTEIN"/>
    <property type="match status" value="1"/>
</dbReference>
<evidence type="ECO:0000313" key="2">
    <source>
        <dbReference type="RefSeq" id="XP_010920193.1"/>
    </source>
</evidence>
<name>A0A6I9R419_ELAGV</name>
<accession>A0A6I9R419</accession>
<evidence type="ECO:0000313" key="1">
    <source>
        <dbReference type="Proteomes" id="UP000504607"/>
    </source>
</evidence>
<organism evidence="1 2">
    <name type="scientific">Elaeis guineensis var. tenera</name>
    <name type="common">Oil palm</name>
    <dbReference type="NCBI Taxonomy" id="51953"/>
    <lineage>
        <taxon>Eukaryota</taxon>
        <taxon>Viridiplantae</taxon>
        <taxon>Streptophyta</taxon>
        <taxon>Embryophyta</taxon>
        <taxon>Tracheophyta</taxon>
        <taxon>Spermatophyta</taxon>
        <taxon>Magnoliopsida</taxon>
        <taxon>Liliopsida</taxon>
        <taxon>Arecaceae</taxon>
        <taxon>Arecoideae</taxon>
        <taxon>Cocoseae</taxon>
        <taxon>Elaeidinae</taxon>
        <taxon>Elaeis</taxon>
    </lineage>
</organism>
<gene>
    <name evidence="2" type="primary">LOC105044094</name>
</gene>
<dbReference type="InParanoid" id="A0A6I9R419"/>
<sequence length="462" mass="51580">MASEKKITVKLLVDKEKSRVVFAESDKDFVDILFSFLTLPLGTVTRVLRKQSFLGCLDGLYETVENLDARYLQTEACKTMLLQPISAAALRCEDLVLSVDDTKPREFYTCSSFDCCNRTTRYYSSVPKARCTCGKTMHHVGERMKTGTTSEDGVFVKGGMRFIICDDLQVMPASVAVFISLIDKLGIHDTTMLDERNLDLGVEEVKTLLSKSLISKTPLTDLYFDKLNEATDQEADDEDLLVQPKDERNAVAESTKEIKVKLLLEGTHNKVVYLEVEEDFVDLLFSFLTFPLASVVKLLHGHSSIGSVDNLYKSAEDLGKLGNKYIKSEDCNKILLSPKLAPFFGCSQNMLKIDEQLSERYHGYMEVNPKFPVGRTDTGGGYAKGPGKFLVMDGLRVAPVSLLSAVQDLNEKKVPINSLVEREIEFGEAQALNLLKTALLSRNALSAVFSPNKVRKRRTYRG</sequence>
<reference evidence="2" key="1">
    <citation type="submission" date="2025-08" db="UniProtKB">
        <authorList>
            <consortium name="RefSeq"/>
        </authorList>
    </citation>
    <scope>IDENTIFICATION</scope>
</reference>
<dbReference type="FunCoup" id="A0A6I9R419">
    <property type="interactions" value="72"/>
</dbReference>